<accession>A0A6J0BJX8</accession>
<dbReference type="GO" id="GO:0004252">
    <property type="term" value="F:serine-type endopeptidase activity"/>
    <property type="evidence" value="ECO:0007669"/>
    <property type="project" value="InterPro"/>
</dbReference>
<dbReference type="SUPFAM" id="SSF50494">
    <property type="entry name" value="Trypsin-like serine proteases"/>
    <property type="match status" value="1"/>
</dbReference>
<dbReference type="Proteomes" id="UP000829291">
    <property type="component" value="Chromosome 2"/>
</dbReference>
<dbReference type="PRINTS" id="PR00722">
    <property type="entry name" value="CHYMOTRYPSIN"/>
</dbReference>
<feature type="domain" description="Peptidase S1" evidence="4">
    <location>
        <begin position="113"/>
        <end position="365"/>
    </location>
</feature>
<keyword evidence="1" id="KW-1015">Disulfide bond</keyword>
<dbReference type="SMART" id="SM00020">
    <property type="entry name" value="Tryp_SPc"/>
    <property type="match status" value="1"/>
</dbReference>
<evidence type="ECO:0000256" key="2">
    <source>
        <dbReference type="ARBA" id="ARBA00024195"/>
    </source>
</evidence>
<evidence type="ECO:0000313" key="6">
    <source>
        <dbReference type="RefSeq" id="XP_015514537.1"/>
    </source>
</evidence>
<keyword evidence="3" id="KW-0732">Signal</keyword>
<dbReference type="RefSeq" id="XP_015514537.1">
    <property type="nucleotide sequence ID" value="XM_015659051.2"/>
</dbReference>
<dbReference type="PANTHER" id="PTHR24256">
    <property type="entry name" value="TRYPTASE-RELATED"/>
    <property type="match status" value="1"/>
</dbReference>
<evidence type="ECO:0000256" key="3">
    <source>
        <dbReference type="SAM" id="SignalP"/>
    </source>
</evidence>
<dbReference type="PROSITE" id="PS00134">
    <property type="entry name" value="TRYPSIN_HIS"/>
    <property type="match status" value="1"/>
</dbReference>
<dbReference type="InterPro" id="IPR001254">
    <property type="entry name" value="Trypsin_dom"/>
</dbReference>
<gene>
    <name evidence="6" type="primary">LOC107220448</name>
</gene>
<proteinExistence type="inferred from homology"/>
<dbReference type="OrthoDB" id="6339452at2759"/>
<dbReference type="CDD" id="cd00190">
    <property type="entry name" value="Tryp_SPc"/>
    <property type="match status" value="1"/>
</dbReference>
<keyword evidence="6" id="KW-0645">Protease</keyword>
<dbReference type="InterPro" id="IPR001314">
    <property type="entry name" value="Peptidase_S1A"/>
</dbReference>
<name>A0A6J0BJX8_NEOLC</name>
<reference evidence="6" key="1">
    <citation type="submission" date="2025-08" db="UniProtKB">
        <authorList>
            <consortium name="RefSeq"/>
        </authorList>
    </citation>
    <scope>IDENTIFICATION</scope>
    <source>
        <tissue evidence="6">Thorax and Abdomen</tissue>
    </source>
</reference>
<dbReference type="InterPro" id="IPR018114">
    <property type="entry name" value="TRYPSIN_HIS"/>
</dbReference>
<sequence>MEITAWTWMCVLHLILLNRCRAVHRVVAEDLELYEGSRCRLGGDGAEQGVCVKLINCPVRVQQVRAGNFNEGGRCGFSSFHEIVCCRELSSEQLKEQSRPAEAACREFRRTLNVDGPPATSVMPYMVALSFSSPKDEDASGMIRYACGGALISHMHILTAAHCVTTNIDGFKPVQVLLGSTDLSKQNQNIIVPIARIIKHPRYDESSNHNDIAIIELQNPVEFTSSVQPVCLLTKPLSNLVSESANFIMLGWVSTFVGGSTHTRLMKAENLHLVGGKDCSESYSDLRVQIHPIESNDTVICVWDPSIGRRADTCWDNTGGVLLISSREFLFLAGVTAFGQTCGGSRPSVYTSVFEHLTWIEDQVWQRRDF</sequence>
<protein>
    <submittedName>
        <fullName evidence="6">Venom protease isoform X1</fullName>
    </submittedName>
</protein>
<evidence type="ECO:0000259" key="4">
    <source>
        <dbReference type="PROSITE" id="PS50240"/>
    </source>
</evidence>
<dbReference type="InterPro" id="IPR009003">
    <property type="entry name" value="Peptidase_S1_PA"/>
</dbReference>
<dbReference type="FunFam" id="2.40.10.10:FF:000068">
    <property type="entry name" value="transmembrane protease serine 2"/>
    <property type="match status" value="1"/>
</dbReference>
<comment type="similarity">
    <text evidence="2">Belongs to the peptidase S1 family. CLIP subfamily.</text>
</comment>
<dbReference type="PROSITE" id="PS50240">
    <property type="entry name" value="TRYPSIN_DOM"/>
    <property type="match status" value="1"/>
</dbReference>
<evidence type="ECO:0000256" key="1">
    <source>
        <dbReference type="ARBA" id="ARBA00023157"/>
    </source>
</evidence>
<organism evidence="6">
    <name type="scientific">Neodiprion lecontei</name>
    <name type="common">Redheaded pine sawfly</name>
    <dbReference type="NCBI Taxonomy" id="441921"/>
    <lineage>
        <taxon>Eukaryota</taxon>
        <taxon>Metazoa</taxon>
        <taxon>Ecdysozoa</taxon>
        <taxon>Arthropoda</taxon>
        <taxon>Hexapoda</taxon>
        <taxon>Insecta</taxon>
        <taxon>Pterygota</taxon>
        <taxon>Neoptera</taxon>
        <taxon>Endopterygota</taxon>
        <taxon>Hymenoptera</taxon>
        <taxon>Tenthredinoidea</taxon>
        <taxon>Diprionidae</taxon>
        <taxon>Diprioninae</taxon>
        <taxon>Neodiprion</taxon>
    </lineage>
</organism>
<dbReference type="Pfam" id="PF00089">
    <property type="entry name" value="Trypsin"/>
    <property type="match status" value="1"/>
</dbReference>
<dbReference type="InterPro" id="IPR043504">
    <property type="entry name" value="Peptidase_S1_PA_chymotrypsin"/>
</dbReference>
<evidence type="ECO:0000313" key="5">
    <source>
        <dbReference type="Proteomes" id="UP000829291"/>
    </source>
</evidence>
<dbReference type="KEGG" id="nlo:107220448"/>
<dbReference type="GO" id="GO:0006508">
    <property type="term" value="P:proteolysis"/>
    <property type="evidence" value="ECO:0007669"/>
    <property type="project" value="InterPro"/>
</dbReference>
<feature type="chain" id="PRO_5026789118" evidence="3">
    <location>
        <begin position="23"/>
        <end position="370"/>
    </location>
</feature>
<dbReference type="InParanoid" id="A0A6J0BJX8"/>
<dbReference type="AlphaFoldDB" id="A0A6J0BJX8"/>
<dbReference type="Gene3D" id="2.40.10.10">
    <property type="entry name" value="Trypsin-like serine proteases"/>
    <property type="match status" value="1"/>
</dbReference>
<feature type="signal peptide" evidence="3">
    <location>
        <begin position="1"/>
        <end position="22"/>
    </location>
</feature>
<keyword evidence="6" id="KW-0378">Hydrolase</keyword>
<keyword evidence="5" id="KW-1185">Reference proteome</keyword>
<dbReference type="InterPro" id="IPR051487">
    <property type="entry name" value="Ser/Thr_Proteases_Immune/Dev"/>
</dbReference>
<dbReference type="GeneID" id="107220448"/>